<name>A0A857C9M1_9HYPH</name>
<dbReference type="GO" id="GO:0005886">
    <property type="term" value="C:plasma membrane"/>
    <property type="evidence" value="ECO:0007669"/>
    <property type="project" value="UniProtKB-SubCell"/>
</dbReference>
<feature type="transmembrane region" description="Helical" evidence="8">
    <location>
        <begin position="194"/>
        <end position="223"/>
    </location>
</feature>
<dbReference type="RefSeq" id="WP_158194436.1">
    <property type="nucleotide sequence ID" value="NZ_CP046908.1"/>
</dbReference>
<evidence type="ECO:0000256" key="8">
    <source>
        <dbReference type="RuleBase" id="RU363041"/>
    </source>
</evidence>
<evidence type="ECO:0000256" key="7">
    <source>
        <dbReference type="ARBA" id="ARBA00023136"/>
    </source>
</evidence>
<proteinExistence type="inferred from homology"/>
<dbReference type="KEGG" id="siw:GH266_14360"/>
<feature type="transmembrane region" description="Helical" evidence="8">
    <location>
        <begin position="111"/>
        <end position="130"/>
    </location>
</feature>
<evidence type="ECO:0000256" key="3">
    <source>
        <dbReference type="ARBA" id="ARBA00022448"/>
    </source>
</evidence>
<dbReference type="AlphaFoldDB" id="A0A857C9M1"/>
<evidence type="ECO:0000256" key="2">
    <source>
        <dbReference type="ARBA" id="ARBA00009142"/>
    </source>
</evidence>
<evidence type="ECO:0000256" key="1">
    <source>
        <dbReference type="ARBA" id="ARBA00004651"/>
    </source>
</evidence>
<keyword evidence="6 8" id="KW-1133">Transmembrane helix</keyword>
<dbReference type="OrthoDB" id="9807082at2"/>
<dbReference type="Pfam" id="PF01925">
    <property type="entry name" value="TauE"/>
    <property type="match status" value="1"/>
</dbReference>
<evidence type="ECO:0000256" key="4">
    <source>
        <dbReference type="ARBA" id="ARBA00022475"/>
    </source>
</evidence>
<protein>
    <recommendedName>
        <fullName evidence="8">Probable membrane transporter protein</fullName>
    </recommendedName>
</protein>
<evidence type="ECO:0000313" key="10">
    <source>
        <dbReference type="Proteomes" id="UP000435648"/>
    </source>
</evidence>
<comment type="subcellular location">
    <subcellularLocation>
        <location evidence="1 8">Cell membrane</location>
        <topology evidence="1 8">Multi-pass membrane protein</topology>
    </subcellularLocation>
</comment>
<keyword evidence="7 8" id="KW-0472">Membrane</keyword>
<evidence type="ECO:0000256" key="6">
    <source>
        <dbReference type="ARBA" id="ARBA00022989"/>
    </source>
</evidence>
<evidence type="ECO:0000256" key="5">
    <source>
        <dbReference type="ARBA" id="ARBA00022692"/>
    </source>
</evidence>
<feature type="transmembrane region" description="Helical" evidence="8">
    <location>
        <begin position="81"/>
        <end position="105"/>
    </location>
</feature>
<feature type="transmembrane region" description="Helical" evidence="8">
    <location>
        <begin position="235"/>
        <end position="251"/>
    </location>
</feature>
<dbReference type="InterPro" id="IPR002781">
    <property type="entry name" value="TM_pro_TauE-like"/>
</dbReference>
<dbReference type="InterPro" id="IPR052017">
    <property type="entry name" value="TSUP"/>
</dbReference>
<sequence length="252" mass="25716">MGGAEIGLAELLLLLAAGLVGGACNAIAGGGTFFTFPALLHVGVPPVAANATSAISIWPGHATSLLGYREELRRQSARLKASAPVFILGGIVGAALLAATGNAIFRQLIPWLLLAATLLFAAGPWLRAWVSAHRGGELPRAALLAIDFAVAVYGGYFGAGLGILLMAVLTLIGIDDVNEANALKNALATVVTSVAVAVFVATGIIAWLPGLVVLAGAIAGGYLGARLARWVKPSVLRAVVIAFGLLLTWSYF</sequence>
<dbReference type="PANTHER" id="PTHR30269:SF0">
    <property type="entry name" value="MEMBRANE TRANSPORTER PROTEIN YFCA-RELATED"/>
    <property type="match status" value="1"/>
</dbReference>
<evidence type="ECO:0000313" key="9">
    <source>
        <dbReference type="EMBL" id="QGZ35569.1"/>
    </source>
</evidence>
<dbReference type="PANTHER" id="PTHR30269">
    <property type="entry name" value="TRANSMEMBRANE PROTEIN YFCA"/>
    <property type="match status" value="1"/>
</dbReference>
<reference evidence="9 10" key="1">
    <citation type="submission" date="2019-12" db="EMBL/GenBank/DDBJ databases">
        <title>The genome of Stappia indica PHM037.</title>
        <authorList>
            <person name="Kacar D."/>
            <person name="Galan B."/>
            <person name="Canedo L."/>
            <person name="Rodriguez P."/>
            <person name="de la Calle F."/>
            <person name="Garcia J.L."/>
        </authorList>
    </citation>
    <scope>NUCLEOTIDE SEQUENCE [LARGE SCALE GENOMIC DNA]</scope>
    <source>
        <strain evidence="9 10">PHM037</strain>
    </source>
</reference>
<feature type="transmembrane region" description="Helical" evidence="8">
    <location>
        <begin position="38"/>
        <end position="60"/>
    </location>
</feature>
<organism evidence="9 10">
    <name type="scientific">Stappia indica</name>
    <dbReference type="NCBI Taxonomy" id="538381"/>
    <lineage>
        <taxon>Bacteria</taxon>
        <taxon>Pseudomonadati</taxon>
        <taxon>Pseudomonadota</taxon>
        <taxon>Alphaproteobacteria</taxon>
        <taxon>Hyphomicrobiales</taxon>
        <taxon>Stappiaceae</taxon>
        <taxon>Stappia</taxon>
    </lineage>
</organism>
<dbReference type="Proteomes" id="UP000435648">
    <property type="component" value="Chromosome"/>
</dbReference>
<keyword evidence="4 8" id="KW-1003">Cell membrane</keyword>
<keyword evidence="5 8" id="KW-0812">Transmembrane</keyword>
<feature type="transmembrane region" description="Helical" evidence="8">
    <location>
        <begin position="142"/>
        <end position="174"/>
    </location>
</feature>
<accession>A0A857C9M1</accession>
<gene>
    <name evidence="9" type="ORF">GH266_14360</name>
</gene>
<comment type="similarity">
    <text evidence="2 8">Belongs to the 4-toluene sulfonate uptake permease (TSUP) (TC 2.A.102) family.</text>
</comment>
<keyword evidence="3" id="KW-0813">Transport</keyword>
<dbReference type="EMBL" id="CP046908">
    <property type="protein sequence ID" value="QGZ35569.1"/>
    <property type="molecule type" value="Genomic_DNA"/>
</dbReference>